<dbReference type="EMBL" id="JAKNGE010000040">
    <property type="protein sequence ID" value="MCG4748578.1"/>
    <property type="molecule type" value="Genomic_DNA"/>
</dbReference>
<dbReference type="GO" id="GO:0008237">
    <property type="term" value="F:metallopeptidase activity"/>
    <property type="evidence" value="ECO:0007669"/>
    <property type="project" value="UniProtKB-KW"/>
</dbReference>
<evidence type="ECO:0000256" key="8">
    <source>
        <dbReference type="ARBA" id="ARBA00023049"/>
    </source>
</evidence>
<evidence type="ECO:0000313" key="10">
    <source>
        <dbReference type="Proteomes" id="UP001299608"/>
    </source>
</evidence>
<dbReference type="SUPFAM" id="SSF55031">
    <property type="entry name" value="Bacterial exopeptidase dimerisation domain"/>
    <property type="match status" value="1"/>
</dbReference>
<comment type="caution">
    <text evidence="9">The sequence shown here is derived from an EMBL/GenBank/DDBJ whole genome shotgun (WGS) entry which is preliminary data.</text>
</comment>
<proteinExistence type="inferred from homology"/>
<dbReference type="InterPro" id="IPR002933">
    <property type="entry name" value="Peptidase_M20"/>
</dbReference>
<keyword evidence="5 9" id="KW-0378">Hydrolase</keyword>
<dbReference type="Proteomes" id="UP001299608">
    <property type="component" value="Unassembled WGS sequence"/>
</dbReference>
<dbReference type="EC" id="3.4.13.-" evidence="9"/>
<accession>A0AAW5BYZ8</accession>
<dbReference type="NCBIfam" id="TIGR01887">
    <property type="entry name" value="dipeptidaselike"/>
    <property type="match status" value="1"/>
</dbReference>
<keyword evidence="7 9" id="KW-0224">Dipeptidase</keyword>
<evidence type="ECO:0000256" key="6">
    <source>
        <dbReference type="ARBA" id="ARBA00022833"/>
    </source>
</evidence>
<dbReference type="InterPro" id="IPR050072">
    <property type="entry name" value="Peptidase_M20A"/>
</dbReference>
<keyword evidence="8" id="KW-0482">Metalloprotease</keyword>
<dbReference type="PROSITE" id="PS00758">
    <property type="entry name" value="ARGE_DAPE_CPG2_1"/>
    <property type="match status" value="1"/>
</dbReference>
<dbReference type="GO" id="GO:0016805">
    <property type="term" value="F:dipeptidase activity"/>
    <property type="evidence" value="ECO:0007669"/>
    <property type="project" value="UniProtKB-KW"/>
</dbReference>
<keyword evidence="3" id="KW-0645">Protease</keyword>
<dbReference type="Pfam" id="PF01546">
    <property type="entry name" value="Peptidase_M20"/>
    <property type="match status" value="1"/>
</dbReference>
<protein>
    <submittedName>
        <fullName evidence="9">Sapep family Mn(2+)-dependent dipeptidase</fullName>
        <ecNumber evidence="9">3.4.13.-</ecNumber>
    </submittedName>
</protein>
<name>A0AAW5BYZ8_9FIRM</name>
<dbReference type="InterPro" id="IPR036264">
    <property type="entry name" value="Bact_exopeptidase_dim_dom"/>
</dbReference>
<evidence type="ECO:0000256" key="2">
    <source>
        <dbReference type="ARBA" id="ARBA00006247"/>
    </source>
</evidence>
<keyword evidence="4" id="KW-0479">Metal-binding</keyword>
<dbReference type="GO" id="GO:0008777">
    <property type="term" value="F:acetylornithine deacetylase activity"/>
    <property type="evidence" value="ECO:0007669"/>
    <property type="project" value="TreeGrafter"/>
</dbReference>
<evidence type="ECO:0000256" key="4">
    <source>
        <dbReference type="ARBA" id="ARBA00022723"/>
    </source>
</evidence>
<dbReference type="Gene3D" id="3.30.70.360">
    <property type="match status" value="2"/>
</dbReference>
<dbReference type="PANTHER" id="PTHR43808">
    <property type="entry name" value="ACETYLORNITHINE DEACETYLASE"/>
    <property type="match status" value="1"/>
</dbReference>
<dbReference type="InterPro" id="IPR001261">
    <property type="entry name" value="ArgE/DapE_CS"/>
</dbReference>
<dbReference type="GO" id="GO:0006508">
    <property type="term" value="P:proteolysis"/>
    <property type="evidence" value="ECO:0007669"/>
    <property type="project" value="UniProtKB-KW"/>
</dbReference>
<dbReference type="Gene3D" id="3.40.630.10">
    <property type="entry name" value="Zn peptidases"/>
    <property type="match status" value="1"/>
</dbReference>
<gene>
    <name evidence="9" type="ORF">L0N08_24500</name>
</gene>
<dbReference type="SUPFAM" id="SSF53187">
    <property type="entry name" value="Zn-dependent exopeptidases"/>
    <property type="match status" value="1"/>
</dbReference>
<keyword evidence="6" id="KW-0862">Zinc</keyword>
<evidence type="ECO:0000256" key="3">
    <source>
        <dbReference type="ARBA" id="ARBA00022670"/>
    </source>
</evidence>
<reference evidence="9" key="1">
    <citation type="submission" date="2022-01" db="EMBL/GenBank/DDBJ databases">
        <title>Collection of gut derived symbiotic bacterial strains cultured from healthy donors.</title>
        <authorList>
            <person name="Lin H."/>
            <person name="Kohout C."/>
            <person name="Waligurski E."/>
            <person name="Pamer E.G."/>
        </authorList>
    </citation>
    <scope>NUCLEOTIDE SEQUENCE</scope>
    <source>
        <strain evidence="9">DFI.6.55</strain>
    </source>
</reference>
<dbReference type="RefSeq" id="WP_235845093.1">
    <property type="nucleotide sequence ID" value="NZ_JAAITT010000031.1"/>
</dbReference>
<organism evidence="9 10">
    <name type="scientific">Enterocloster aldenensis</name>
    <dbReference type="NCBI Taxonomy" id="358742"/>
    <lineage>
        <taxon>Bacteria</taxon>
        <taxon>Bacillati</taxon>
        <taxon>Bacillota</taxon>
        <taxon>Clostridia</taxon>
        <taxon>Lachnospirales</taxon>
        <taxon>Lachnospiraceae</taxon>
        <taxon>Enterocloster</taxon>
    </lineage>
</organism>
<comment type="cofactor">
    <cofactor evidence="1">
        <name>Zn(2+)</name>
        <dbReference type="ChEBI" id="CHEBI:29105"/>
    </cofactor>
</comment>
<dbReference type="AlphaFoldDB" id="A0AAW5BYZ8"/>
<dbReference type="GO" id="GO:0008270">
    <property type="term" value="F:zinc ion binding"/>
    <property type="evidence" value="ECO:0007669"/>
    <property type="project" value="InterPro"/>
</dbReference>
<dbReference type="GO" id="GO:0006526">
    <property type="term" value="P:L-arginine biosynthetic process"/>
    <property type="evidence" value="ECO:0007669"/>
    <property type="project" value="TreeGrafter"/>
</dbReference>
<sequence length="498" mass="54010">MGIWCHAICVNDSIGYHKVDEGRNRTMFKPDSSLMQGIDEWIEKNKEAFVKDLDRLVAIPSISEKGDDTYPFGKNCAQVLDEMTSLAAGYGFHVENHEYYCGSLLVKGTARNPRRIGIYAHLDVVPLGEGWHNPPLKCTMKDGFLIGRGVGDNKGPGICALYALRYLKEHGMELKNDVLVYYGLSEETGMQDIEYFCRTQQVPDFNLVADTNFPVCYGEKGLMRADIERGFEGNLVSFHAGSVVNVIPAKAEAVINSVDLKDARQQLDGVRGISVDQDGEYVKVTALGISRHAAFPEGSVNAVHVLAKALTGSGLLTGSGAEAVKAVAEMTSDYNGGCCGIPFEDKESGRLTCVGSVVHAGSGVMKVSFDTRYPVTVDGAQVVEGFKKRAESLGFAVSVGELSAPAYVPLDNPYIPVLSEICDHVQGRHYEPYTMGGGTYARHLPCAIGFGPGVPDAPNPFENGHGQGHQPDECVPFDMLLKGLKTYIISLLELDRML</sequence>
<evidence type="ECO:0000313" key="9">
    <source>
        <dbReference type="EMBL" id="MCG4748578.1"/>
    </source>
</evidence>
<evidence type="ECO:0000256" key="7">
    <source>
        <dbReference type="ARBA" id="ARBA00022997"/>
    </source>
</evidence>
<dbReference type="PANTHER" id="PTHR43808:SF31">
    <property type="entry name" value="N-ACETYL-L-CITRULLINE DEACETYLASE"/>
    <property type="match status" value="1"/>
</dbReference>
<dbReference type="InterPro" id="IPR010964">
    <property type="entry name" value="M20A_pepV-rel"/>
</dbReference>
<evidence type="ECO:0000256" key="1">
    <source>
        <dbReference type="ARBA" id="ARBA00001947"/>
    </source>
</evidence>
<comment type="similarity">
    <text evidence="2">Belongs to the peptidase M20A family.</text>
</comment>
<evidence type="ECO:0000256" key="5">
    <source>
        <dbReference type="ARBA" id="ARBA00022801"/>
    </source>
</evidence>